<dbReference type="EMBL" id="LCZI01000542">
    <property type="protein sequence ID" value="KKZ66022.1"/>
    <property type="molecule type" value="Genomic_DNA"/>
</dbReference>
<sequence length="308" mass="35676">MEQLQSTDCSEPIEDTKPEKITNKERSEGRARASKLEYKEVYEVWDKENSKYKIVDPAREDKALDDLDHYIFVVRERVSDRMVGETKTLVDIKSKPLLDALQEIVTDVRAISLCDDKPSDQIERNFLYTFLPDLEEYITTKGRNHEGLCSKHVDLLIKYIKDTYAFTTQILSSLLKKGEITYDLLWTIFKPGVFVYSTCLRTGNRCVIFDAGEERTKRTGIKYFSLDCHYLDFDGVVFGEARTQLEVVQFRGPRRIDALAAFPLDHHPKKSDAMRSLINCGRNFCDLKGQHIRHYCGLAFFKVRGEMV</sequence>
<feature type="region of interest" description="Disordered" evidence="1">
    <location>
        <begin position="1"/>
        <end position="33"/>
    </location>
</feature>
<dbReference type="PANTHER" id="PTHR46411">
    <property type="entry name" value="FAMILY ATPASE, PUTATIVE-RELATED"/>
    <property type="match status" value="1"/>
</dbReference>
<accession>A0A0G2I5X1</accession>
<evidence type="ECO:0000313" key="4">
    <source>
        <dbReference type="Proteomes" id="UP000034164"/>
    </source>
</evidence>
<evidence type="ECO:0000259" key="2">
    <source>
        <dbReference type="Pfam" id="PF22942"/>
    </source>
</evidence>
<comment type="caution">
    <text evidence="3">The sequence shown here is derived from an EMBL/GenBank/DDBJ whole genome shotgun (WGS) entry which is preliminary data.</text>
</comment>
<dbReference type="AlphaFoldDB" id="A0A0G2I5X1"/>
<organism evidence="3 4">
    <name type="scientific">[Emmonsia] crescens</name>
    <dbReference type="NCBI Taxonomy" id="73230"/>
    <lineage>
        <taxon>Eukaryota</taxon>
        <taxon>Fungi</taxon>
        <taxon>Dikarya</taxon>
        <taxon>Ascomycota</taxon>
        <taxon>Pezizomycotina</taxon>
        <taxon>Eurotiomycetes</taxon>
        <taxon>Eurotiomycetidae</taxon>
        <taxon>Onygenales</taxon>
        <taxon>Ajellomycetaceae</taxon>
        <taxon>Emergomyces</taxon>
    </lineage>
</organism>
<name>A0A0G2I5X1_9EURO</name>
<evidence type="ECO:0000256" key="1">
    <source>
        <dbReference type="SAM" id="MobiDB-lite"/>
    </source>
</evidence>
<proteinExistence type="predicted"/>
<feature type="compositionally biased region" description="Basic and acidic residues" evidence="1">
    <location>
        <begin position="14"/>
        <end position="33"/>
    </location>
</feature>
<reference evidence="4" key="1">
    <citation type="journal article" date="2015" name="PLoS Genet.">
        <title>The dynamic genome and transcriptome of the human fungal pathogen Blastomyces and close relative Emmonsia.</title>
        <authorList>
            <person name="Munoz J.F."/>
            <person name="Gauthier G.M."/>
            <person name="Desjardins C.A."/>
            <person name="Gallo J.E."/>
            <person name="Holder J."/>
            <person name="Sullivan T.D."/>
            <person name="Marty A.J."/>
            <person name="Carmen J.C."/>
            <person name="Chen Z."/>
            <person name="Ding L."/>
            <person name="Gujja S."/>
            <person name="Magrini V."/>
            <person name="Misas E."/>
            <person name="Mitreva M."/>
            <person name="Priest M."/>
            <person name="Saif S."/>
            <person name="Whiston E.A."/>
            <person name="Young S."/>
            <person name="Zeng Q."/>
            <person name="Goldman W.E."/>
            <person name="Mardis E.R."/>
            <person name="Taylor J.W."/>
            <person name="McEwen J.G."/>
            <person name="Clay O.K."/>
            <person name="Klein B.S."/>
            <person name="Cuomo C.A."/>
        </authorList>
    </citation>
    <scope>NUCLEOTIDE SEQUENCE [LARGE SCALE GENOMIC DNA]</scope>
    <source>
        <strain evidence="4">UAMH 3008</strain>
    </source>
</reference>
<gene>
    <name evidence="3" type="ORF">EMCG_08221</name>
</gene>
<dbReference type="VEuPathDB" id="FungiDB:EMCG_08221"/>
<protein>
    <recommendedName>
        <fullName evidence="2">DUF7025 domain-containing protein</fullName>
    </recommendedName>
</protein>
<dbReference type="InterPro" id="IPR054289">
    <property type="entry name" value="DUF7025"/>
</dbReference>
<feature type="domain" description="DUF7025" evidence="2">
    <location>
        <begin position="173"/>
        <end position="268"/>
    </location>
</feature>
<dbReference type="OrthoDB" id="10042665at2759"/>
<dbReference type="Pfam" id="PF22942">
    <property type="entry name" value="DUF7025"/>
    <property type="match status" value="1"/>
</dbReference>
<dbReference type="Proteomes" id="UP000034164">
    <property type="component" value="Unassembled WGS sequence"/>
</dbReference>
<dbReference type="PANTHER" id="PTHR46411:SF1">
    <property type="entry name" value="FAMILY ATPASE, PUTATIVE (AFU_ORTHOLOGUE AFUA_7G05752)-RELATED"/>
    <property type="match status" value="1"/>
</dbReference>
<evidence type="ECO:0000313" key="3">
    <source>
        <dbReference type="EMBL" id="KKZ66022.1"/>
    </source>
</evidence>